<protein>
    <submittedName>
        <fullName evidence="2">Uncharacterized protein</fullName>
    </submittedName>
</protein>
<dbReference type="EMBL" id="MN739883">
    <property type="protein sequence ID" value="QHT75875.1"/>
    <property type="molecule type" value="Genomic_DNA"/>
</dbReference>
<reference evidence="2" key="1">
    <citation type="journal article" date="2020" name="Nature">
        <title>Giant virus diversity and host interactions through global metagenomics.</title>
        <authorList>
            <person name="Schulz F."/>
            <person name="Roux S."/>
            <person name="Paez-Espino D."/>
            <person name="Jungbluth S."/>
            <person name="Walsh D.A."/>
            <person name="Denef V.J."/>
            <person name="McMahon K.D."/>
            <person name="Konstantinidis K.T."/>
            <person name="Eloe-Fadrosh E.A."/>
            <person name="Kyrpides N.C."/>
            <person name="Woyke T."/>
        </authorList>
    </citation>
    <scope>NUCLEOTIDE SEQUENCE</scope>
    <source>
        <strain evidence="2">GVMAG-M-3300023179-71</strain>
    </source>
</reference>
<sequence>MNKLIGKKWLFNDNIKCNIKNDRVVLLLHSILINKFENIHFYFGNYNINKYDYQKSVENQINFNLLTNYDFYFNITRPKKNYEQIIIATKYFDHRQKNVIKINDNKNQTFTISINNNNIQEPINIPDHDNFITIDDMNRYQISEITKIFTNNIYYIHPFIYIDYLSTLSFEKNFKINKKIMNNLKKIENIENIHNNKIIKLKYEFNEKEKKILEKYIHRDDNYLKQIFETNSIFIIMIIIQITVFSIYCK</sequence>
<feature type="transmembrane region" description="Helical" evidence="1">
    <location>
        <begin position="232"/>
        <end position="249"/>
    </location>
</feature>
<proteinExistence type="predicted"/>
<keyword evidence="1" id="KW-0472">Membrane</keyword>
<evidence type="ECO:0000313" key="2">
    <source>
        <dbReference type="EMBL" id="QHT75875.1"/>
    </source>
</evidence>
<keyword evidence="1" id="KW-1133">Transmembrane helix</keyword>
<organism evidence="2">
    <name type="scientific">viral metagenome</name>
    <dbReference type="NCBI Taxonomy" id="1070528"/>
    <lineage>
        <taxon>unclassified sequences</taxon>
        <taxon>metagenomes</taxon>
        <taxon>organismal metagenomes</taxon>
    </lineage>
</organism>
<evidence type="ECO:0000256" key="1">
    <source>
        <dbReference type="SAM" id="Phobius"/>
    </source>
</evidence>
<keyword evidence="1" id="KW-0812">Transmembrane</keyword>
<accession>A0A6C0H6T7</accession>
<name>A0A6C0H6T7_9ZZZZ</name>
<dbReference type="AlphaFoldDB" id="A0A6C0H6T7"/>